<dbReference type="PANTHER" id="PTHR33840:SF1">
    <property type="entry name" value="TLE1 PHOSPHOLIPASE DOMAIN-CONTAINING PROTEIN"/>
    <property type="match status" value="1"/>
</dbReference>
<protein>
    <recommendedName>
        <fullName evidence="1">T6SS Phospholipase effector Tle1-like catalytic domain-containing protein</fullName>
    </recommendedName>
</protein>
<keyword evidence="3" id="KW-1185">Reference proteome</keyword>
<accession>A0AAD7R099</accession>
<dbReference type="AlphaFoldDB" id="A0AAD7R099"/>
<name>A0AAD7R099_9ASCO</name>
<dbReference type="RefSeq" id="XP_056046607.1">
    <property type="nucleotide sequence ID" value="XM_056190683.1"/>
</dbReference>
<dbReference type="PANTHER" id="PTHR33840">
    <property type="match status" value="1"/>
</dbReference>
<sequence>MPAKRLVILCDGTWQNSLSDAGQNPSNITRMARAIKNRDDRHRTAIPQIVYYHPGLGTDGGPFKSFRNLLAGMFGWGIVEHIKAVYSFISYNFEVGDELFFFGYSRGAYLVRAISGFIADFGILKKPGMSEFVDIFKSYTGGPFSENMDLQERQSSLIASNTLIAPSHVTVKVIGCFDTVGALGIPRFVPFQRNKYEFLNLSLSNNVEHAFHALALDENRKPFKPTLWFFTNKHGSDKFKQVWFNGSHGNIGGGDMQYIVKGSNFLTSRDDNPNVLSDGTLIWMVSECANLLSFDTDYLHINIMAGHTQRDGQMNYAGEESREAIQPVPVERSTGRQPIWYLGPICDVYGGLMGKAYLLAGKKTRAVNQYTNHMKTWPDGRRRSVITGGLPRITTLEGDFMTNESVHASVAFRILRSEKKSSSLAGLELVDSSGPLTGGKISVLAFNAFEKRFWNDERQDILDPTSGPEAIEAV</sequence>
<feature type="domain" description="T6SS Phospholipase effector Tle1-like catalytic" evidence="1">
    <location>
        <begin position="4"/>
        <end position="287"/>
    </location>
</feature>
<comment type="caution">
    <text evidence="2">The sequence shown here is derived from an EMBL/GenBank/DDBJ whole genome shotgun (WGS) entry which is preliminary data.</text>
</comment>
<dbReference type="InterPro" id="IPR018712">
    <property type="entry name" value="Tle1-like_cat"/>
</dbReference>
<evidence type="ECO:0000313" key="2">
    <source>
        <dbReference type="EMBL" id="KAJ8103157.1"/>
    </source>
</evidence>
<dbReference type="EMBL" id="JARPMG010000002">
    <property type="protein sequence ID" value="KAJ8103157.1"/>
    <property type="molecule type" value="Genomic_DNA"/>
</dbReference>
<organism evidence="2 3">
    <name type="scientific">Lipomyces tetrasporus</name>
    <dbReference type="NCBI Taxonomy" id="54092"/>
    <lineage>
        <taxon>Eukaryota</taxon>
        <taxon>Fungi</taxon>
        <taxon>Dikarya</taxon>
        <taxon>Ascomycota</taxon>
        <taxon>Saccharomycotina</taxon>
        <taxon>Lipomycetes</taxon>
        <taxon>Lipomycetales</taxon>
        <taxon>Lipomycetaceae</taxon>
        <taxon>Lipomyces</taxon>
    </lineage>
</organism>
<dbReference type="Pfam" id="PF09994">
    <property type="entry name" value="T6SS_Tle1-like_cat"/>
    <property type="match status" value="1"/>
</dbReference>
<evidence type="ECO:0000313" key="3">
    <source>
        <dbReference type="Proteomes" id="UP001217417"/>
    </source>
</evidence>
<dbReference type="Proteomes" id="UP001217417">
    <property type="component" value="Unassembled WGS sequence"/>
</dbReference>
<evidence type="ECO:0000259" key="1">
    <source>
        <dbReference type="Pfam" id="PF09994"/>
    </source>
</evidence>
<gene>
    <name evidence="2" type="ORF">POJ06DRAFT_299419</name>
</gene>
<reference evidence="2" key="1">
    <citation type="submission" date="2023-03" db="EMBL/GenBank/DDBJ databases">
        <title>Near-Complete genome sequence of Lipomyces tetrasporous NRRL Y-64009, an oleaginous yeast capable of growing on lignocellulosic hydrolysates.</title>
        <authorList>
            <consortium name="Lawrence Berkeley National Laboratory"/>
            <person name="Jagtap S.S."/>
            <person name="Liu J.-J."/>
            <person name="Walukiewicz H.E."/>
            <person name="Pangilinan J."/>
            <person name="Lipzen A."/>
            <person name="Ahrendt S."/>
            <person name="Koriabine M."/>
            <person name="Cobaugh K."/>
            <person name="Salamov A."/>
            <person name="Yoshinaga Y."/>
            <person name="Ng V."/>
            <person name="Daum C."/>
            <person name="Grigoriev I.V."/>
            <person name="Slininger P.J."/>
            <person name="Dien B.S."/>
            <person name="Jin Y.-S."/>
            <person name="Rao C.V."/>
        </authorList>
    </citation>
    <scope>NUCLEOTIDE SEQUENCE</scope>
    <source>
        <strain evidence="2">NRRL Y-64009</strain>
    </source>
</reference>
<dbReference type="GeneID" id="80885849"/>
<proteinExistence type="predicted"/>